<comment type="similarity">
    <text evidence="3">Belongs to the ATP-dependent AMP-binding enzyme family. MbtB subfamily.</text>
</comment>
<sequence>MSGPAADTAVQNQIRDDVAALLSVDPSSIADGDDLIGLGLDSIRMMRLAGGWRKRGYDVNFADLAAAPTVDAWAPLLAPRTETETAATVEFDAADWESDAFPLAPMQHAYWVGRTGAADLGGVAAHLYVEFDGDGLDADRLATAAEALAARHGQLRAQFGADGRQRVLPRLPRAALVVDDLRDAADVDALLAQRRERRSHQVLDIAEGQVFDLTLTLLPGGRHRLHFDIDMLAADAMSYRTLLRDLVALYDGADLPPLTVDYRHYLRHRAQHPDPARDGDRAWWTDRLADLPGGPLLPSRPAGQPRSDAPQVTRMNHWLNPAAREAFLAAAREHAVTPAAVVAAVYAASIGAWSSSPRFLLNVPLFQRLPIHPEIDAVSGDFSSSILVDVDLRVLTEPGRGSVLDLARDIAGRMHEAASHSAYGALDVLRDLGRSRGETVLAPVVFTSALGLGELFAEEVYDRLGQPAHIISQGPQVLLDAQVTEVAGGLLTNWDVRIDQFPDGVVEAMFAHFRDTLTSLAVPGSAGWFAEALPQLPADQRAVRSTVNDTEHPTSGRVLHEGFFAVAADDPDRTALVWRHGSLTYGELAAQALAVAAGIRFAGVAPGDAIGIQIGKGYRQVIATLGVYAAGAVWVPVSADQPAARRAAILQTGDCKALLTDGVAEPDALSVPVLELADALTSKPLSGPHLPDPEDVAYVLFTSGSTGTPKGVEVPHRAAMNTIDDVNARFGIGRDDRSLTVAALEFDISVYDLFGLYSAGGAVIAVGADDAKDPAAWRELLVDHRASVLTCVPSALDMLLTLAESGEGGLGDSLRAVLLGGDWVGADLPGRLRALAPGARFAGLGGATEIAIHGTVCEVQTPPAHWTSVPFGTPLNNVVCRVVSELGVDCPDWVTGELWVGGDGVAHGYRNEPQRTAERFVTYQGRRWYRTGDLARYWADGTIEFLGRADNQVKIRGFRVELGEIEGALRTLTAVRHAVAVLVTGNGPATLAAVVAREAGQAPTGDGLRAELETLLPAYMIPAVVEVRDELPLTGNGKLDRAAITAGLLAAATHDGPVRDPETDLHRALLDIIAEVLGGDRRMGIDDDFFASGGDSVLATTVIARIRDLLDAPQAGVADIFAARTVADLATRLDAADERPGRLEQVAAVYLEIAAMDDEELIAQ</sequence>
<feature type="domain" description="Carrier" evidence="9">
    <location>
        <begin position="1060"/>
        <end position="1137"/>
    </location>
</feature>
<dbReference type="Gene3D" id="3.30.559.30">
    <property type="entry name" value="Nonribosomal peptide synthetase, condensation domain"/>
    <property type="match status" value="1"/>
</dbReference>
<dbReference type="CDD" id="cd19535">
    <property type="entry name" value="Cyc_NRPS"/>
    <property type="match status" value="1"/>
</dbReference>
<organism evidence="10 11">
    <name type="scientific">Gordonia hydrophobica</name>
    <dbReference type="NCBI Taxonomy" id="40516"/>
    <lineage>
        <taxon>Bacteria</taxon>
        <taxon>Bacillati</taxon>
        <taxon>Actinomycetota</taxon>
        <taxon>Actinomycetes</taxon>
        <taxon>Mycobacteriales</taxon>
        <taxon>Gordoniaceae</taxon>
        <taxon>Gordonia</taxon>
    </lineage>
</organism>
<dbReference type="InterPro" id="IPR009081">
    <property type="entry name" value="PP-bd_ACP"/>
</dbReference>
<evidence type="ECO:0000256" key="5">
    <source>
        <dbReference type="ARBA" id="ARBA00022450"/>
    </source>
</evidence>
<dbReference type="InterPro" id="IPR020845">
    <property type="entry name" value="AMP-binding_CS"/>
</dbReference>
<dbReference type="InterPro" id="IPR057737">
    <property type="entry name" value="Condensation_MtbB-like"/>
</dbReference>
<dbReference type="InterPro" id="IPR045851">
    <property type="entry name" value="AMP-bd_C_sf"/>
</dbReference>
<dbReference type="PANTHER" id="PTHR45527">
    <property type="entry name" value="NONRIBOSOMAL PEPTIDE SYNTHETASE"/>
    <property type="match status" value="1"/>
</dbReference>
<evidence type="ECO:0000256" key="7">
    <source>
        <dbReference type="ARBA" id="ARBA00022598"/>
    </source>
</evidence>
<dbReference type="InterPro" id="IPR000873">
    <property type="entry name" value="AMP-dep_synth/lig_dom"/>
</dbReference>
<dbReference type="EMBL" id="CP136137">
    <property type="protein sequence ID" value="WYY09266.1"/>
    <property type="molecule type" value="Genomic_DNA"/>
</dbReference>
<dbReference type="Gene3D" id="3.40.50.12780">
    <property type="entry name" value="N-terminal domain of ligase-like"/>
    <property type="match status" value="1"/>
</dbReference>
<dbReference type="SUPFAM" id="SSF56801">
    <property type="entry name" value="Acetyl-CoA synthetase-like"/>
    <property type="match status" value="1"/>
</dbReference>
<keyword evidence="6" id="KW-0597">Phosphoprotein</keyword>
<name>A0ABZ2U9B5_9ACTN</name>
<evidence type="ECO:0000256" key="6">
    <source>
        <dbReference type="ARBA" id="ARBA00022553"/>
    </source>
</evidence>
<proteinExistence type="inferred from homology"/>
<evidence type="ECO:0000256" key="2">
    <source>
        <dbReference type="ARBA" id="ARBA00005102"/>
    </source>
</evidence>
<gene>
    <name evidence="10" type="ORF">RVF87_09495</name>
</gene>
<comment type="pathway">
    <text evidence="2">Siderophore biosynthesis; mycobactin biosynthesis.</text>
</comment>
<dbReference type="InterPro" id="IPR023213">
    <property type="entry name" value="CAT-like_dom_sf"/>
</dbReference>
<dbReference type="RefSeq" id="WP_066163624.1">
    <property type="nucleotide sequence ID" value="NZ_CP136137.1"/>
</dbReference>
<feature type="domain" description="Carrier" evidence="9">
    <location>
        <begin position="5"/>
        <end position="81"/>
    </location>
</feature>
<evidence type="ECO:0000256" key="3">
    <source>
        <dbReference type="ARBA" id="ARBA00007380"/>
    </source>
</evidence>
<dbReference type="Gene3D" id="3.30.300.30">
    <property type="match status" value="1"/>
</dbReference>
<dbReference type="InterPro" id="IPR001242">
    <property type="entry name" value="Condensation_dom"/>
</dbReference>
<evidence type="ECO:0000313" key="11">
    <source>
        <dbReference type="Proteomes" id="UP001479933"/>
    </source>
</evidence>
<evidence type="ECO:0000259" key="9">
    <source>
        <dbReference type="PROSITE" id="PS50075"/>
    </source>
</evidence>
<dbReference type="PROSITE" id="PS50075">
    <property type="entry name" value="CARRIER"/>
    <property type="match status" value="2"/>
</dbReference>
<dbReference type="Gene3D" id="3.40.50.1820">
    <property type="entry name" value="alpha/beta hydrolase"/>
    <property type="match status" value="1"/>
</dbReference>
<keyword evidence="7" id="KW-0436">Ligase</keyword>
<dbReference type="PANTHER" id="PTHR45527:SF10">
    <property type="entry name" value="PYOCHELIN SYNTHASE PCHF"/>
    <property type="match status" value="1"/>
</dbReference>
<dbReference type="Pfam" id="PF00501">
    <property type="entry name" value="AMP-binding"/>
    <property type="match status" value="1"/>
</dbReference>
<protein>
    <recommendedName>
        <fullName evidence="4">Phenyloxazoline synthase MbtB</fullName>
    </recommendedName>
    <alternativeName>
        <fullName evidence="8">Mycobactin synthetase protein B</fullName>
    </alternativeName>
</protein>
<dbReference type="NCBIfam" id="TIGR01733">
    <property type="entry name" value="AA-adenyl-dom"/>
    <property type="match status" value="1"/>
</dbReference>
<reference evidence="10 11" key="1">
    <citation type="journal article" date="2023" name="Virus Evol.">
        <title>Computational host range prediction-The good, the bad, and the ugly.</title>
        <authorList>
            <person name="Howell A.A."/>
            <person name="Versoza C.J."/>
            <person name="Pfeifer S.P."/>
        </authorList>
    </citation>
    <scope>NUCLEOTIDE SEQUENCE [LARGE SCALE GENOMIC DNA]</scope>
    <source>
        <strain evidence="10 11">1610/1b</strain>
    </source>
</reference>
<dbReference type="SUPFAM" id="SSF47336">
    <property type="entry name" value="ACP-like"/>
    <property type="match status" value="2"/>
</dbReference>
<keyword evidence="11" id="KW-1185">Reference proteome</keyword>
<dbReference type="InterPro" id="IPR006162">
    <property type="entry name" value="Ppantetheine_attach_site"/>
</dbReference>
<evidence type="ECO:0000313" key="10">
    <source>
        <dbReference type="EMBL" id="WYY09266.1"/>
    </source>
</evidence>
<evidence type="ECO:0000256" key="4">
    <source>
        <dbReference type="ARBA" id="ARBA00016743"/>
    </source>
</evidence>
<dbReference type="InterPro" id="IPR042099">
    <property type="entry name" value="ANL_N_sf"/>
</dbReference>
<dbReference type="PROSITE" id="PS00012">
    <property type="entry name" value="PHOSPHOPANTETHEINE"/>
    <property type="match status" value="1"/>
</dbReference>
<dbReference type="Pfam" id="PF00550">
    <property type="entry name" value="PP-binding"/>
    <property type="match status" value="2"/>
</dbReference>
<dbReference type="InterPro" id="IPR025110">
    <property type="entry name" value="AMP-bd_C"/>
</dbReference>
<evidence type="ECO:0000256" key="8">
    <source>
        <dbReference type="ARBA" id="ARBA00033440"/>
    </source>
</evidence>
<dbReference type="PROSITE" id="PS00455">
    <property type="entry name" value="AMP_BINDING"/>
    <property type="match status" value="1"/>
</dbReference>
<keyword evidence="5" id="KW-0596">Phosphopantetheine</keyword>
<comment type="cofactor">
    <cofactor evidence="1">
        <name>pantetheine 4'-phosphate</name>
        <dbReference type="ChEBI" id="CHEBI:47942"/>
    </cofactor>
</comment>
<dbReference type="InterPro" id="IPR029058">
    <property type="entry name" value="AB_hydrolase_fold"/>
</dbReference>
<dbReference type="InterPro" id="IPR010071">
    <property type="entry name" value="AA_adenyl_dom"/>
</dbReference>
<dbReference type="Pfam" id="PF00668">
    <property type="entry name" value="Condensation"/>
    <property type="match status" value="1"/>
</dbReference>
<dbReference type="Pfam" id="PF13193">
    <property type="entry name" value="AMP-binding_C"/>
    <property type="match status" value="1"/>
</dbReference>
<dbReference type="InterPro" id="IPR036736">
    <property type="entry name" value="ACP-like_sf"/>
</dbReference>
<dbReference type="Gene3D" id="1.10.1200.10">
    <property type="entry name" value="ACP-like"/>
    <property type="match status" value="1"/>
</dbReference>
<evidence type="ECO:0000256" key="1">
    <source>
        <dbReference type="ARBA" id="ARBA00001957"/>
    </source>
</evidence>
<accession>A0ABZ2U9B5</accession>
<dbReference type="SUPFAM" id="SSF52777">
    <property type="entry name" value="CoA-dependent acyltransferases"/>
    <property type="match status" value="2"/>
</dbReference>
<dbReference type="Gene3D" id="3.30.559.10">
    <property type="entry name" value="Chloramphenicol acetyltransferase-like domain"/>
    <property type="match status" value="1"/>
</dbReference>
<dbReference type="Proteomes" id="UP001479933">
    <property type="component" value="Chromosome"/>
</dbReference>